<dbReference type="RefSeq" id="WP_253564188.1">
    <property type="nucleotide sequence ID" value="NZ_JAMZEK010000001.1"/>
</dbReference>
<gene>
    <name evidence="2" type="ORF">NC595_00565</name>
</gene>
<proteinExistence type="predicted"/>
<comment type="caution">
    <text evidence="2">The sequence shown here is derived from an EMBL/GenBank/DDBJ whole genome shotgun (WGS) entry which is preliminary data.</text>
</comment>
<dbReference type="InterPro" id="IPR011990">
    <property type="entry name" value="TPR-like_helical_dom_sf"/>
</dbReference>
<feature type="signal peptide" evidence="1">
    <location>
        <begin position="1"/>
        <end position="25"/>
    </location>
</feature>
<reference evidence="2 3" key="1">
    <citation type="submission" date="2022-06" db="EMBL/GenBank/DDBJ databases">
        <title>Dyella sp. Sa strain:Sa Genome sequencing.</title>
        <authorList>
            <person name="Park S."/>
        </authorList>
    </citation>
    <scope>NUCLEOTIDE SEQUENCE [LARGE SCALE GENOMIC DNA]</scope>
    <source>
        <strain evidence="2 3">Sa</strain>
    </source>
</reference>
<dbReference type="SUPFAM" id="SSF48452">
    <property type="entry name" value="TPR-like"/>
    <property type="match status" value="1"/>
</dbReference>
<evidence type="ECO:0000313" key="2">
    <source>
        <dbReference type="EMBL" id="MCP1372548.1"/>
    </source>
</evidence>
<dbReference type="Gene3D" id="1.25.40.10">
    <property type="entry name" value="Tetratricopeptide repeat domain"/>
    <property type="match status" value="1"/>
</dbReference>
<evidence type="ECO:0000313" key="3">
    <source>
        <dbReference type="Proteomes" id="UP001204615"/>
    </source>
</evidence>
<keyword evidence="3" id="KW-1185">Reference proteome</keyword>
<name>A0ABT1F596_9GAMM</name>
<keyword evidence="1" id="KW-0732">Signal</keyword>
<dbReference type="EMBL" id="JAMZEK010000001">
    <property type="protein sequence ID" value="MCP1372548.1"/>
    <property type="molecule type" value="Genomic_DNA"/>
</dbReference>
<organism evidence="2 3">
    <name type="scientific">Dyella lutea</name>
    <dbReference type="NCBI Taxonomy" id="2950441"/>
    <lineage>
        <taxon>Bacteria</taxon>
        <taxon>Pseudomonadati</taxon>
        <taxon>Pseudomonadota</taxon>
        <taxon>Gammaproteobacteria</taxon>
        <taxon>Lysobacterales</taxon>
        <taxon>Rhodanobacteraceae</taxon>
        <taxon>Dyella</taxon>
    </lineage>
</organism>
<feature type="chain" id="PRO_5047175223" description="Tetratricopeptide repeat protein" evidence="1">
    <location>
        <begin position="26"/>
        <end position="217"/>
    </location>
</feature>
<evidence type="ECO:0008006" key="4">
    <source>
        <dbReference type="Google" id="ProtNLM"/>
    </source>
</evidence>
<protein>
    <recommendedName>
        <fullName evidence="4">Tetratricopeptide repeat protein</fullName>
    </recommendedName>
</protein>
<dbReference type="Proteomes" id="UP001204615">
    <property type="component" value="Unassembled WGS sequence"/>
</dbReference>
<sequence>MTAKPLFLPFVVMLALAMVPTCVTAAPLPADLRDIAHAWAHVTYEVAPGAQDDAYQALEARAEKLVQTNPGDADAKVWLAIILSTHAGEHGGLGALGMAKQARALLEQAQAIQPDALDGSIYTTLGSLYDHVPGWPLGFGDKDKARALLLKALQVNPDGIDSNYFYADFLYRHGDRAGALAAVKKALAAAPRPDQPLADRGRRAQAEKLLQTIQSHS</sequence>
<accession>A0ABT1F596</accession>
<evidence type="ECO:0000256" key="1">
    <source>
        <dbReference type="SAM" id="SignalP"/>
    </source>
</evidence>